<keyword evidence="1" id="KW-0812">Transmembrane</keyword>
<dbReference type="KEGG" id="pus:CKA81_00230"/>
<accession>A0A410G806</accession>
<dbReference type="AlphaFoldDB" id="A0A410G806"/>
<evidence type="ECO:0000313" key="2">
    <source>
        <dbReference type="EMBL" id="QAA92449.1"/>
    </source>
</evidence>
<feature type="transmembrane region" description="Helical" evidence="1">
    <location>
        <begin position="48"/>
        <end position="68"/>
    </location>
</feature>
<dbReference type="EMBL" id="CP022987">
    <property type="protein sequence ID" value="QAA92449.1"/>
    <property type="molecule type" value="Genomic_DNA"/>
</dbReference>
<reference evidence="2 3" key="1">
    <citation type="submission" date="2017-08" db="EMBL/GenBank/DDBJ databases">
        <authorList>
            <person name="Park S.-J."/>
            <person name="Kim H."/>
        </authorList>
    </citation>
    <scope>NUCLEOTIDE SEQUENCE [LARGE SCALE GENOMIC DNA]</scope>
    <source>
        <strain evidence="3">ye3</strain>
    </source>
</reference>
<dbReference type="OrthoDB" id="6977859at2"/>
<feature type="transmembrane region" description="Helical" evidence="1">
    <location>
        <begin position="6"/>
        <end position="27"/>
    </location>
</feature>
<proteinExistence type="predicted"/>
<keyword evidence="3" id="KW-1185">Reference proteome</keyword>
<sequence length="149" mass="16660">MISYIQIPILIVVFFLLQSMWRFWACISRMGFMREIGRRAPFMLQRDILAAVFACLPFVIALALWVGITLPDQPKNLSPLLAAFLSLACLCVCISILGRNGGRFSGHWAGSRESALRTVAALRLIDAAELNHALTVMQDAETNDTTKYR</sequence>
<feature type="transmembrane region" description="Helical" evidence="1">
    <location>
        <begin position="80"/>
        <end position="98"/>
    </location>
</feature>
<keyword evidence="1" id="KW-0472">Membrane</keyword>
<evidence type="ECO:0000256" key="1">
    <source>
        <dbReference type="SAM" id="Phobius"/>
    </source>
</evidence>
<evidence type="ECO:0000313" key="3">
    <source>
        <dbReference type="Proteomes" id="UP000283474"/>
    </source>
</evidence>
<name>A0A410G806_9BURK</name>
<protein>
    <submittedName>
        <fullName evidence="2">Uncharacterized protein</fullName>
    </submittedName>
</protein>
<gene>
    <name evidence="2" type="ORF">CKA81_00230</name>
</gene>
<dbReference type="Proteomes" id="UP000283474">
    <property type="component" value="Chromosome"/>
</dbReference>
<organism evidence="2 3">
    <name type="scientific">Pollutimonas thiosulfatoxidans</name>
    <dbReference type="NCBI Taxonomy" id="2028345"/>
    <lineage>
        <taxon>Bacteria</taxon>
        <taxon>Pseudomonadati</taxon>
        <taxon>Pseudomonadota</taxon>
        <taxon>Betaproteobacteria</taxon>
        <taxon>Burkholderiales</taxon>
        <taxon>Alcaligenaceae</taxon>
        <taxon>Pollutimonas</taxon>
    </lineage>
</organism>
<keyword evidence="1" id="KW-1133">Transmembrane helix</keyword>
<dbReference type="RefSeq" id="WP_128353495.1">
    <property type="nucleotide sequence ID" value="NZ_CP022987.1"/>
</dbReference>